<dbReference type="EMBL" id="KV722543">
    <property type="protein sequence ID" value="OCH86126.1"/>
    <property type="molecule type" value="Genomic_DNA"/>
</dbReference>
<keyword evidence="2" id="KW-1185">Reference proteome</keyword>
<dbReference type="GO" id="GO:0005777">
    <property type="term" value="C:peroxisome"/>
    <property type="evidence" value="ECO:0007669"/>
    <property type="project" value="InterPro"/>
</dbReference>
<evidence type="ECO:0000313" key="2">
    <source>
        <dbReference type="Proteomes" id="UP000250043"/>
    </source>
</evidence>
<dbReference type="InterPro" id="IPR009100">
    <property type="entry name" value="AcylCoA_DH/oxidase_NM_dom_sf"/>
</dbReference>
<dbReference type="GO" id="GO:0033540">
    <property type="term" value="P:fatty acid beta-oxidation using acyl-CoA oxidase"/>
    <property type="evidence" value="ECO:0007669"/>
    <property type="project" value="TreeGrafter"/>
</dbReference>
<dbReference type="SUPFAM" id="SSF47203">
    <property type="entry name" value="Acyl-CoA dehydrogenase C-terminal domain-like"/>
    <property type="match status" value="1"/>
</dbReference>
<dbReference type="Gene3D" id="1.20.140.10">
    <property type="entry name" value="Butyryl-CoA Dehydrogenase, subunit A, domain 3"/>
    <property type="match status" value="1"/>
</dbReference>
<dbReference type="InterPro" id="IPR012258">
    <property type="entry name" value="Acyl-CoA_oxidase"/>
</dbReference>
<reference evidence="1 2" key="1">
    <citation type="submission" date="2016-07" db="EMBL/GenBank/DDBJ databases">
        <title>Draft genome of the white-rot fungus Obba rivulosa 3A-2.</title>
        <authorList>
            <consortium name="DOE Joint Genome Institute"/>
            <person name="Miettinen O."/>
            <person name="Riley R."/>
            <person name="Acob R."/>
            <person name="Barry K."/>
            <person name="Cullen D."/>
            <person name="De Vries R."/>
            <person name="Hainaut M."/>
            <person name="Hatakka A."/>
            <person name="Henrissat B."/>
            <person name="Hilden K."/>
            <person name="Kuo R."/>
            <person name="Labutti K."/>
            <person name="Lipzen A."/>
            <person name="Makela M.R."/>
            <person name="Sandor L."/>
            <person name="Spatafora J.W."/>
            <person name="Grigoriev I.V."/>
            <person name="Hibbett D.S."/>
        </authorList>
    </citation>
    <scope>NUCLEOTIDE SEQUENCE [LARGE SCALE GENOMIC DNA]</scope>
    <source>
        <strain evidence="1 2">3A-2</strain>
    </source>
</reference>
<protein>
    <submittedName>
        <fullName evidence="1">Acyl-CoA dehydrogenase NM domain-like protein</fullName>
    </submittedName>
</protein>
<sequence length="562" mass="61882">MPSSSRRSLPLLDTPIFKTSVYSVDSRERAWLSYAKAKAIGLAHNVTINDLVALNSNFWDLHTDPMVLLDGAAMTLLTIQYNLCAGTIAEHISKRSDLVPLVEDLLQFRKLGQFMLTEVGHGLDAARLETTATLLPSGEFSLNTPIPQAAKFMPPTMPVGTPCIAVVFARLIVDGEDRGIRPFIVPLNDGDQMCKGVESRLLPHRGGSHPINHALTSFHNVRIPRSALLGSLEKPRGPRISPLHSTWWRVAVGSIALGCLALPMMQCYATIGAMYSLRRTVNNGTPILQFRTQQIPILTVTARAYVTQALRTRAIRLFSDFTMDSHVRHGIAIIWKAIMVQHSQSSSVAVGERCGAQGLFSHNQFTTLHDEMQGLGIAEGDILVLSIKLTTELVLGRYAMPPPDDPSSLLARHEAGLIEEARQVLADIKHDSADINRLLLPRCQPLVEAIGHRMAYDAAIAANVIPSLIDLYVASVLKFDSAWYSENAGLPRRAQEQMEVKALDEVLPHLSSLIREMDVLPYVRAPIVSEERWSAFVDSLQIFAGTGHVDMPDDTKLVRAML</sequence>
<dbReference type="InterPro" id="IPR036250">
    <property type="entry name" value="AcylCo_DH-like_C"/>
</dbReference>
<name>A0A8E2DGN4_9APHY</name>
<dbReference type="Proteomes" id="UP000250043">
    <property type="component" value="Unassembled WGS sequence"/>
</dbReference>
<dbReference type="PANTHER" id="PTHR10909">
    <property type="entry name" value="ELECTRON TRANSPORT OXIDOREDUCTASE"/>
    <property type="match status" value="1"/>
</dbReference>
<dbReference type="InterPro" id="IPR046373">
    <property type="entry name" value="Acyl-CoA_Oxase/DH_mid-dom_sf"/>
</dbReference>
<organism evidence="1 2">
    <name type="scientific">Obba rivulosa</name>
    <dbReference type="NCBI Taxonomy" id="1052685"/>
    <lineage>
        <taxon>Eukaryota</taxon>
        <taxon>Fungi</taxon>
        <taxon>Dikarya</taxon>
        <taxon>Basidiomycota</taxon>
        <taxon>Agaricomycotina</taxon>
        <taxon>Agaricomycetes</taxon>
        <taxon>Polyporales</taxon>
        <taxon>Gelatoporiaceae</taxon>
        <taxon>Obba</taxon>
    </lineage>
</organism>
<dbReference type="GO" id="GO:0055088">
    <property type="term" value="P:lipid homeostasis"/>
    <property type="evidence" value="ECO:0007669"/>
    <property type="project" value="TreeGrafter"/>
</dbReference>
<dbReference type="AlphaFoldDB" id="A0A8E2DGN4"/>
<dbReference type="SUPFAM" id="SSF56645">
    <property type="entry name" value="Acyl-CoA dehydrogenase NM domain-like"/>
    <property type="match status" value="1"/>
</dbReference>
<dbReference type="OrthoDB" id="538336at2759"/>
<evidence type="ECO:0000313" key="1">
    <source>
        <dbReference type="EMBL" id="OCH86126.1"/>
    </source>
</evidence>
<accession>A0A8E2DGN4</accession>
<dbReference type="GO" id="GO:0005504">
    <property type="term" value="F:fatty acid binding"/>
    <property type="evidence" value="ECO:0007669"/>
    <property type="project" value="TreeGrafter"/>
</dbReference>
<dbReference type="PANTHER" id="PTHR10909:SF382">
    <property type="entry name" value="ACYL-COENZYME A OXIDASE"/>
    <property type="match status" value="1"/>
</dbReference>
<gene>
    <name evidence="1" type="ORF">OBBRIDRAFT_259232</name>
</gene>
<proteinExistence type="predicted"/>
<dbReference type="GO" id="GO:0003997">
    <property type="term" value="F:acyl-CoA oxidase activity"/>
    <property type="evidence" value="ECO:0007669"/>
    <property type="project" value="InterPro"/>
</dbReference>
<dbReference type="GO" id="GO:0071949">
    <property type="term" value="F:FAD binding"/>
    <property type="evidence" value="ECO:0007669"/>
    <property type="project" value="InterPro"/>
</dbReference>
<dbReference type="Gene3D" id="2.40.110.10">
    <property type="entry name" value="Butyryl-CoA Dehydrogenase, subunit A, domain 2"/>
    <property type="match status" value="1"/>
</dbReference>